<evidence type="ECO:0000313" key="1">
    <source>
        <dbReference type="EMBL" id="TDO19646.1"/>
    </source>
</evidence>
<keyword evidence="2" id="KW-1185">Reference proteome</keyword>
<reference evidence="1 2" key="1">
    <citation type="submission" date="2019-03" db="EMBL/GenBank/DDBJ databases">
        <title>Genomic Encyclopedia of Archaeal and Bacterial Type Strains, Phase II (KMG-II): from individual species to whole genera.</title>
        <authorList>
            <person name="Goeker M."/>
        </authorList>
    </citation>
    <scope>NUCLEOTIDE SEQUENCE [LARGE SCALE GENOMIC DNA]</scope>
    <source>
        <strain evidence="1 2">DSM 19034</strain>
    </source>
</reference>
<organism evidence="1 2">
    <name type="scientific">Pedobacter duraquae</name>
    <dbReference type="NCBI Taxonomy" id="425511"/>
    <lineage>
        <taxon>Bacteria</taxon>
        <taxon>Pseudomonadati</taxon>
        <taxon>Bacteroidota</taxon>
        <taxon>Sphingobacteriia</taxon>
        <taxon>Sphingobacteriales</taxon>
        <taxon>Sphingobacteriaceae</taxon>
        <taxon>Pedobacter</taxon>
    </lineage>
</organism>
<dbReference type="Proteomes" id="UP000295499">
    <property type="component" value="Unassembled WGS sequence"/>
</dbReference>
<name>A0A4R6ID92_9SPHI</name>
<sequence length="291" mass="33112">MLFFLLVFGKRLSAQENLTAAPSTVTTGKSIFSPKNSRNFSRKGDFFASWGYNRSWFGTSDINFRGPGYDFTLRDVVAHDRQSKFGSDYFNPAKISIPQYDLRIGYYFKDNYSISLGWDHMKYVMDIPQRVRIDGYIDPLISSPGHPSGNMAGTYNGQEIDVKEAMLTYEHTDGFNYASLEIQRDDDIWVSASQRRSFTLETGLGGGVFVPRSDVHLFGLGRNNHWNLAGYGFSAKAGLKYYFTRGLYLQNSTKIGYSNLTNVHTTGRDDIDRASQKINYLENYTILGYQF</sequence>
<comment type="caution">
    <text evidence="1">The sequence shown here is derived from an EMBL/GenBank/DDBJ whole genome shotgun (WGS) entry which is preliminary data.</text>
</comment>
<dbReference type="EMBL" id="SNWM01000006">
    <property type="protein sequence ID" value="TDO19646.1"/>
    <property type="molecule type" value="Genomic_DNA"/>
</dbReference>
<proteinExistence type="predicted"/>
<evidence type="ECO:0000313" key="2">
    <source>
        <dbReference type="Proteomes" id="UP000295499"/>
    </source>
</evidence>
<evidence type="ECO:0008006" key="3">
    <source>
        <dbReference type="Google" id="ProtNLM"/>
    </source>
</evidence>
<dbReference type="AlphaFoldDB" id="A0A4R6ID92"/>
<protein>
    <recommendedName>
        <fullName evidence="3">Outer membrane protein with beta-barrel domain</fullName>
    </recommendedName>
</protein>
<gene>
    <name evidence="1" type="ORF">CLV32_4269</name>
</gene>
<accession>A0A4R6ID92</accession>